<evidence type="ECO:0000256" key="5">
    <source>
        <dbReference type="RuleBase" id="RU000687"/>
    </source>
</evidence>
<dbReference type="InterPro" id="IPR006029">
    <property type="entry name" value="Neurotrans-gated_channel_TM"/>
</dbReference>
<dbReference type="Pfam" id="PF02932">
    <property type="entry name" value="Neur_chan_memb"/>
    <property type="match status" value="1"/>
</dbReference>
<dbReference type="InterPro" id="IPR036734">
    <property type="entry name" value="Neur_chan_lig-bd_sf"/>
</dbReference>
<dbReference type="Gene3D" id="1.20.58.390">
    <property type="entry name" value="Neurotransmitter-gated ion-channel transmembrane domain"/>
    <property type="match status" value="1"/>
</dbReference>
<comment type="subcellular location">
    <subcellularLocation>
        <location evidence="1">Membrane</location>
        <topology evidence="1">Multi-pass membrane protein</topology>
    </subcellularLocation>
</comment>
<evidence type="ECO:0000259" key="7">
    <source>
        <dbReference type="Pfam" id="PF02932"/>
    </source>
</evidence>
<evidence type="ECO:0000313" key="9">
    <source>
        <dbReference type="Proteomes" id="UP000828390"/>
    </source>
</evidence>
<evidence type="ECO:0000256" key="3">
    <source>
        <dbReference type="ARBA" id="ARBA00022989"/>
    </source>
</evidence>
<evidence type="ECO:0000256" key="4">
    <source>
        <dbReference type="ARBA" id="ARBA00023136"/>
    </source>
</evidence>
<protein>
    <submittedName>
        <fullName evidence="8">Uncharacterized protein</fullName>
    </submittedName>
</protein>
<keyword evidence="5" id="KW-0406">Ion transport</keyword>
<proteinExistence type="inferred from homology"/>
<feature type="transmembrane region" description="Helical" evidence="5">
    <location>
        <begin position="372"/>
        <end position="389"/>
    </location>
</feature>
<evidence type="ECO:0000256" key="1">
    <source>
        <dbReference type="ARBA" id="ARBA00004141"/>
    </source>
</evidence>
<keyword evidence="2 5" id="KW-0812">Transmembrane</keyword>
<feature type="transmembrane region" description="Helical" evidence="5">
    <location>
        <begin position="258"/>
        <end position="281"/>
    </location>
</feature>
<evidence type="ECO:0000313" key="8">
    <source>
        <dbReference type="EMBL" id="KAH3693521.1"/>
    </source>
</evidence>
<dbReference type="GO" id="GO:0016020">
    <property type="term" value="C:membrane"/>
    <property type="evidence" value="ECO:0007669"/>
    <property type="project" value="UniProtKB-SubCell"/>
</dbReference>
<dbReference type="CDD" id="cd18989">
    <property type="entry name" value="LGIC_ECD_cation"/>
    <property type="match status" value="1"/>
</dbReference>
<name>A0A9D3Y761_DREPO</name>
<feature type="domain" description="Neurotransmitter-gated ion-channel ligand-binding" evidence="6">
    <location>
        <begin position="2"/>
        <end position="194"/>
    </location>
</feature>
<reference evidence="8" key="2">
    <citation type="submission" date="2020-11" db="EMBL/GenBank/DDBJ databases">
        <authorList>
            <person name="McCartney M.A."/>
            <person name="Auch B."/>
            <person name="Kono T."/>
            <person name="Mallez S."/>
            <person name="Becker A."/>
            <person name="Gohl D.M."/>
            <person name="Silverstein K.A.T."/>
            <person name="Koren S."/>
            <person name="Bechman K.B."/>
            <person name="Herman A."/>
            <person name="Abrahante J.E."/>
            <person name="Garbe J."/>
        </authorList>
    </citation>
    <scope>NUCLEOTIDE SEQUENCE</scope>
    <source>
        <strain evidence="8">Duluth1</strain>
        <tissue evidence="8">Whole animal</tissue>
    </source>
</reference>
<feature type="domain" description="Neurotransmitter-gated ion-channel transmembrane" evidence="7">
    <location>
        <begin position="203"/>
        <end position="336"/>
    </location>
</feature>
<dbReference type="AlphaFoldDB" id="A0A9D3Y761"/>
<comment type="caution">
    <text evidence="8">The sequence shown here is derived from an EMBL/GenBank/DDBJ whole genome shotgun (WGS) entry which is preliminary data.</text>
</comment>
<dbReference type="GO" id="GO:0004888">
    <property type="term" value="F:transmembrane signaling receptor activity"/>
    <property type="evidence" value="ECO:0007669"/>
    <property type="project" value="InterPro"/>
</dbReference>
<dbReference type="Pfam" id="PF02931">
    <property type="entry name" value="Neur_chan_LBD"/>
    <property type="match status" value="1"/>
</dbReference>
<dbReference type="GO" id="GO:0005230">
    <property type="term" value="F:extracellular ligand-gated monoatomic ion channel activity"/>
    <property type="evidence" value="ECO:0007669"/>
    <property type="project" value="InterPro"/>
</dbReference>
<reference evidence="8" key="1">
    <citation type="journal article" date="2019" name="bioRxiv">
        <title>The Genome of the Zebra Mussel, Dreissena polymorpha: A Resource for Invasive Species Research.</title>
        <authorList>
            <person name="McCartney M.A."/>
            <person name="Auch B."/>
            <person name="Kono T."/>
            <person name="Mallez S."/>
            <person name="Zhang Y."/>
            <person name="Obille A."/>
            <person name="Becker A."/>
            <person name="Abrahante J.E."/>
            <person name="Garbe J."/>
            <person name="Badalamenti J.P."/>
            <person name="Herman A."/>
            <person name="Mangelson H."/>
            <person name="Liachko I."/>
            <person name="Sullivan S."/>
            <person name="Sone E.D."/>
            <person name="Koren S."/>
            <person name="Silverstein K.A.T."/>
            <person name="Beckman K.B."/>
            <person name="Gohl D.M."/>
        </authorList>
    </citation>
    <scope>NUCLEOTIDE SEQUENCE</scope>
    <source>
        <strain evidence="8">Duluth1</strain>
        <tissue evidence="8">Whole animal</tissue>
    </source>
</reference>
<dbReference type="InterPro" id="IPR006202">
    <property type="entry name" value="Neur_chan_lig-bd"/>
</dbReference>
<dbReference type="EMBL" id="JAIWYP010000016">
    <property type="protein sequence ID" value="KAH3693521.1"/>
    <property type="molecule type" value="Genomic_DNA"/>
</dbReference>
<keyword evidence="9" id="KW-1185">Reference proteome</keyword>
<dbReference type="SUPFAM" id="SSF63712">
    <property type="entry name" value="Nicotinic receptor ligand binding domain-like"/>
    <property type="match status" value="1"/>
</dbReference>
<keyword evidence="5" id="KW-0813">Transport</keyword>
<dbReference type="PANTHER" id="PTHR18945">
    <property type="entry name" value="NEUROTRANSMITTER GATED ION CHANNEL"/>
    <property type="match status" value="1"/>
</dbReference>
<feature type="transmembrane region" description="Helical" evidence="5">
    <location>
        <begin position="229"/>
        <end position="246"/>
    </location>
</feature>
<dbReference type="CDD" id="cd19051">
    <property type="entry name" value="LGIC_TM_cation"/>
    <property type="match status" value="1"/>
</dbReference>
<dbReference type="Gene3D" id="2.70.170.10">
    <property type="entry name" value="Neurotransmitter-gated ion-channel ligand-binding domain"/>
    <property type="match status" value="1"/>
</dbReference>
<accession>A0A9D3Y761</accession>
<dbReference type="InterPro" id="IPR036719">
    <property type="entry name" value="Neuro-gated_channel_TM_sf"/>
</dbReference>
<sequence length="395" mass="45083">MTNGYNKLLLPVKDHRTQVNVSIQSFLVSINSFDEINGEIALTWLFSLEWTEERMSWNPDDFDNITSFALSARDIWHPRLLLQQSAGSIQELGSIENSLRIFDNGTVRWATGNVFEIVCSVDVTFFPFDKQTCRISFIDPSYELIELAIVHVSNSVNMSFFAKNSQWTYIAGNVLSGSNIANVPYLEIELHLGRQSEFYIVYIIIPVTLLGAINNLVFLLPASSGERSSVAITVFLSFVVYLEIVNRNIPQSSDPMAFIYYYLMFMMMYSSTVFFFCIMALRIHDRKGNIPSWIQKIVLCSQKRPCCKSKSNSVSDDSVVRIHPTLEDHNNTEQNDKSKQSYSDTVIECCGAPSEITWTDVGSLFDEITAKILNAIFWTFSIITIIQLYNNRYHL</sequence>
<dbReference type="FunFam" id="2.70.170.10:FF:000028">
    <property type="entry name" value="AcetylCholine Receptor"/>
    <property type="match status" value="1"/>
</dbReference>
<comment type="similarity">
    <text evidence="5">Belongs to the ligand-gated ion channel (TC 1.A.9) family.</text>
</comment>
<feature type="transmembrane region" description="Helical" evidence="5">
    <location>
        <begin position="199"/>
        <end position="222"/>
    </location>
</feature>
<dbReference type="PROSITE" id="PS00236">
    <property type="entry name" value="NEUROTR_ION_CHANNEL"/>
    <property type="match status" value="1"/>
</dbReference>
<keyword evidence="5" id="KW-0407">Ion channel</keyword>
<organism evidence="8 9">
    <name type="scientific">Dreissena polymorpha</name>
    <name type="common">Zebra mussel</name>
    <name type="synonym">Mytilus polymorpha</name>
    <dbReference type="NCBI Taxonomy" id="45954"/>
    <lineage>
        <taxon>Eukaryota</taxon>
        <taxon>Metazoa</taxon>
        <taxon>Spiralia</taxon>
        <taxon>Lophotrochozoa</taxon>
        <taxon>Mollusca</taxon>
        <taxon>Bivalvia</taxon>
        <taxon>Autobranchia</taxon>
        <taxon>Heteroconchia</taxon>
        <taxon>Euheterodonta</taxon>
        <taxon>Imparidentia</taxon>
        <taxon>Neoheterodontei</taxon>
        <taxon>Myida</taxon>
        <taxon>Dreissenoidea</taxon>
        <taxon>Dreissenidae</taxon>
        <taxon>Dreissena</taxon>
    </lineage>
</organism>
<dbReference type="InterPro" id="IPR018000">
    <property type="entry name" value="Neurotransmitter_ion_chnl_CS"/>
</dbReference>
<evidence type="ECO:0000259" key="6">
    <source>
        <dbReference type="Pfam" id="PF02931"/>
    </source>
</evidence>
<dbReference type="InterPro" id="IPR038050">
    <property type="entry name" value="Neuro_actylchol_rec"/>
</dbReference>
<dbReference type="SUPFAM" id="SSF90112">
    <property type="entry name" value="Neurotransmitter-gated ion-channel transmembrane pore"/>
    <property type="match status" value="1"/>
</dbReference>
<dbReference type="PRINTS" id="PR00252">
    <property type="entry name" value="NRIONCHANNEL"/>
</dbReference>
<keyword evidence="4 5" id="KW-0472">Membrane</keyword>
<gene>
    <name evidence="8" type="ORF">DPMN_080954</name>
</gene>
<keyword evidence="3 5" id="KW-1133">Transmembrane helix</keyword>
<dbReference type="InterPro" id="IPR006201">
    <property type="entry name" value="Neur_channel"/>
</dbReference>
<evidence type="ECO:0000256" key="2">
    <source>
        <dbReference type="ARBA" id="ARBA00022692"/>
    </source>
</evidence>
<dbReference type="Proteomes" id="UP000828390">
    <property type="component" value="Unassembled WGS sequence"/>
</dbReference>